<evidence type="ECO:0000259" key="3">
    <source>
        <dbReference type="PROSITE" id="PS51186"/>
    </source>
</evidence>
<feature type="domain" description="N-acetyltransferase" evidence="3">
    <location>
        <begin position="4"/>
        <end position="147"/>
    </location>
</feature>
<accession>A0ABS7AGQ7</accession>
<evidence type="ECO:0000256" key="2">
    <source>
        <dbReference type="ARBA" id="ARBA00023315"/>
    </source>
</evidence>
<dbReference type="Pfam" id="PF00583">
    <property type="entry name" value="Acetyltransf_1"/>
    <property type="match status" value="1"/>
</dbReference>
<evidence type="ECO:0000313" key="5">
    <source>
        <dbReference type="Proteomes" id="UP001196565"/>
    </source>
</evidence>
<proteinExistence type="predicted"/>
<dbReference type="PANTHER" id="PTHR43877">
    <property type="entry name" value="AMINOALKYLPHOSPHONATE N-ACETYLTRANSFERASE-RELATED-RELATED"/>
    <property type="match status" value="1"/>
</dbReference>
<dbReference type="InterPro" id="IPR000182">
    <property type="entry name" value="GNAT_dom"/>
</dbReference>
<gene>
    <name evidence="4" type="ORF">KPL78_26775</name>
</gene>
<comment type="caution">
    <text evidence="4">The sequence shown here is derived from an EMBL/GenBank/DDBJ whole genome shotgun (WGS) entry which is preliminary data.</text>
</comment>
<dbReference type="SUPFAM" id="SSF55729">
    <property type="entry name" value="Acyl-CoA N-acyltransferases (Nat)"/>
    <property type="match status" value="1"/>
</dbReference>
<evidence type="ECO:0000313" key="4">
    <source>
        <dbReference type="EMBL" id="MBW6401484.1"/>
    </source>
</evidence>
<dbReference type="EMBL" id="JAHYBZ010000012">
    <property type="protein sequence ID" value="MBW6401484.1"/>
    <property type="molecule type" value="Genomic_DNA"/>
</dbReference>
<keyword evidence="5" id="KW-1185">Reference proteome</keyword>
<dbReference type="RefSeq" id="WP_219766189.1">
    <property type="nucleotide sequence ID" value="NZ_JAHYBZ010000012.1"/>
</dbReference>
<protein>
    <submittedName>
        <fullName evidence="4">GNAT family N-acetyltransferase</fullName>
    </submittedName>
</protein>
<dbReference type="Gene3D" id="3.40.630.30">
    <property type="match status" value="1"/>
</dbReference>
<dbReference type="InterPro" id="IPR016181">
    <property type="entry name" value="Acyl_CoA_acyltransferase"/>
</dbReference>
<name>A0ABS7AGQ7_9PROT</name>
<dbReference type="InterPro" id="IPR050832">
    <property type="entry name" value="Bact_Acetyltransf"/>
</dbReference>
<reference evidence="4 5" key="1">
    <citation type="submission" date="2021-07" db="EMBL/GenBank/DDBJ databases">
        <authorList>
            <person name="So Y."/>
        </authorList>
    </citation>
    <scope>NUCLEOTIDE SEQUENCE [LARGE SCALE GENOMIC DNA]</scope>
    <source>
        <strain evidence="4 5">HJA6</strain>
    </source>
</reference>
<dbReference type="Proteomes" id="UP001196565">
    <property type="component" value="Unassembled WGS sequence"/>
</dbReference>
<keyword evidence="1" id="KW-0808">Transferase</keyword>
<sequence length="163" mass="17549">MITVAVETPRREEVAALLRHSDAVAAALYPGQFRRAIDPASLDCAGISLLVARHDGRTAGCCALFDREDGSGELKRMIVAEAHRRQGIGEALLRGAEALAIQRGIALLLLEVGIRNDAAYAMYRRGGFTPRGPFAPYTATPISRFLEKRLVPGISSLSPLPAR</sequence>
<dbReference type="CDD" id="cd04301">
    <property type="entry name" value="NAT_SF"/>
    <property type="match status" value="1"/>
</dbReference>
<keyword evidence="2" id="KW-0012">Acyltransferase</keyword>
<dbReference type="PANTHER" id="PTHR43877:SF2">
    <property type="entry name" value="AMINOALKYLPHOSPHONATE N-ACETYLTRANSFERASE-RELATED"/>
    <property type="match status" value="1"/>
</dbReference>
<evidence type="ECO:0000256" key="1">
    <source>
        <dbReference type="ARBA" id="ARBA00022679"/>
    </source>
</evidence>
<dbReference type="PROSITE" id="PS51186">
    <property type="entry name" value="GNAT"/>
    <property type="match status" value="1"/>
</dbReference>
<organism evidence="4 5">
    <name type="scientific">Roseomonas alba</name>
    <dbReference type="NCBI Taxonomy" id="2846776"/>
    <lineage>
        <taxon>Bacteria</taxon>
        <taxon>Pseudomonadati</taxon>
        <taxon>Pseudomonadota</taxon>
        <taxon>Alphaproteobacteria</taxon>
        <taxon>Acetobacterales</taxon>
        <taxon>Roseomonadaceae</taxon>
        <taxon>Roseomonas</taxon>
    </lineage>
</organism>